<evidence type="ECO:0000313" key="2">
    <source>
        <dbReference type="Proteomes" id="UP000742417"/>
    </source>
</evidence>
<gene>
    <name evidence="1" type="primary">CWC22</name>
    <name evidence="1" type="ORF">GWM34_01344</name>
</gene>
<reference evidence="1" key="1">
    <citation type="submission" date="2020-12" db="EMBL/GenBank/DDBJ databases">
        <title>Draft Genome of Candida africana.</title>
        <authorList>
            <person name="Ayanbimpe G.M."/>
            <person name="Enweani I.B."/>
            <person name="Aguiyi J.C."/>
            <person name="Nnadi U.P."/>
            <person name="Izam Y."/>
            <person name="Ubani A."/>
            <person name="Ngene A.C."/>
        </authorList>
    </citation>
    <scope>NUCLEOTIDE SEQUENCE</scope>
    <source>
        <strain evidence="1">CEC4854</strain>
    </source>
</reference>
<proteinExistence type="predicted"/>
<accession>A0ACB7FRX7</accession>
<organism evidence="1 2">
    <name type="scientific">Candida africana</name>
    <dbReference type="NCBI Taxonomy" id="241526"/>
    <lineage>
        <taxon>Eukaryota</taxon>
        <taxon>Fungi</taxon>
        <taxon>Dikarya</taxon>
        <taxon>Ascomycota</taxon>
        <taxon>Saccharomycotina</taxon>
        <taxon>Pichiomycetes</taxon>
        <taxon>Debaryomycetaceae</taxon>
        <taxon>Candida/Lodderomyces clade</taxon>
        <taxon>Candida</taxon>
    </lineage>
</organism>
<sequence length="649" mass="75388">MENSTTTTTTAAATQPDELYQRTKWIETKKNIKQLLQQLTPSNIKQTVLQLFQINLLRYQGLFIREIMKQQIRITTNTELYGSLISIINSKIPEIGELLINRLVLQFKKNYLQNNKNLINSSIIFICQLINQQVLNEILILQILQMLLESNVPNNNNNNNNNIELAIMVLKQTGLYLFKHSNTALIMILNRLKDILQDGANANANGGNGGVGLSSWNRKSIEYILKLARNDFKNIPIIKNGLDLVETEDKETHVITLEDKLYSRDHLNVFSVDEEYLDHENEYIELKKEILGETDHEDENENENEIQVIETTKNYEEKITDMSQSELLQYQKTVYLTIMSSMSSDEAVHKLLKLNFKSKIKNKTKTKTKTKTNSNDNEILADMVIKCCSQEKTYLKYYGIIGEKLISRNDHWHNLFIKLFKYYYDIIENFETNSLRNLGKFFGHLFASDKLALDQAWSNIKLTEQDTNPAKRILLKFIFQEMIEELGINEVKERLINDDYLKPYIKGIFPVINVDGKDADAIRFSINFFTAIGLGVLTEEMRYVLDNLPEPEEEDDRGRSRSRSRSRSYSRSASSSSYNSRSRSYSRSQSRSSRSPNPRGRQRFKTKKHNHNESRTPSRENLKRKRSESVTDRNGNNNNNLQDLLNNLK</sequence>
<comment type="caution">
    <text evidence="1">The sequence shown here is derived from an EMBL/GenBank/DDBJ whole genome shotgun (WGS) entry which is preliminary data.</text>
</comment>
<evidence type="ECO:0000313" key="1">
    <source>
        <dbReference type="EMBL" id="KAG8204177.1"/>
    </source>
</evidence>
<feature type="non-terminal residue" evidence="1">
    <location>
        <position position="1"/>
    </location>
</feature>
<dbReference type="EMBL" id="JAENJO010000002">
    <property type="protein sequence ID" value="KAG8204177.1"/>
    <property type="molecule type" value="Genomic_DNA"/>
</dbReference>
<keyword evidence="2" id="KW-1185">Reference proteome</keyword>
<dbReference type="Proteomes" id="UP000742417">
    <property type="component" value="Unassembled WGS sequence"/>
</dbReference>
<name>A0ACB7FRX7_9ASCO</name>
<protein>
    <submittedName>
        <fullName evidence="1">CWC22</fullName>
    </submittedName>
</protein>